<name>A0A7C4QPK4_9PLAN</name>
<evidence type="ECO:0000256" key="1">
    <source>
        <dbReference type="SAM" id="Phobius"/>
    </source>
</evidence>
<accession>A0A7C4QPK4</accession>
<dbReference type="PIRSF" id="PIRSF021239">
    <property type="entry name" value="UCP021239"/>
    <property type="match status" value="1"/>
</dbReference>
<evidence type="ECO:0000313" key="2">
    <source>
        <dbReference type="EMBL" id="HGT39145.1"/>
    </source>
</evidence>
<keyword evidence="1" id="KW-1133">Transmembrane helix</keyword>
<comment type="caution">
    <text evidence="2">The sequence shown here is derived from an EMBL/GenBank/DDBJ whole genome shotgun (WGS) entry which is preliminary data.</text>
</comment>
<proteinExistence type="predicted"/>
<gene>
    <name evidence="2" type="ORF">ENS64_07760</name>
</gene>
<feature type="transmembrane region" description="Helical" evidence="1">
    <location>
        <begin position="27"/>
        <end position="45"/>
    </location>
</feature>
<dbReference type="AlphaFoldDB" id="A0A7C4QPK4"/>
<dbReference type="PANTHER" id="PTHR38482">
    <property type="entry name" value="DMT FAMILY PROTEIN"/>
    <property type="match status" value="1"/>
</dbReference>
<dbReference type="PANTHER" id="PTHR38482:SF1">
    <property type="entry name" value="DMT FAMILY PROTEIN"/>
    <property type="match status" value="1"/>
</dbReference>
<dbReference type="Pfam" id="PF04342">
    <property type="entry name" value="DMT_6"/>
    <property type="match status" value="1"/>
</dbReference>
<protein>
    <recommendedName>
        <fullName evidence="3">DMT family protein</fullName>
    </recommendedName>
</protein>
<feature type="transmembrane region" description="Helical" evidence="1">
    <location>
        <begin position="65"/>
        <end position="83"/>
    </location>
</feature>
<organism evidence="2">
    <name type="scientific">Schlesneria paludicola</name>
    <dbReference type="NCBI Taxonomy" id="360056"/>
    <lineage>
        <taxon>Bacteria</taxon>
        <taxon>Pseudomonadati</taxon>
        <taxon>Planctomycetota</taxon>
        <taxon>Planctomycetia</taxon>
        <taxon>Planctomycetales</taxon>
        <taxon>Planctomycetaceae</taxon>
        <taxon>Schlesneria</taxon>
    </lineage>
</organism>
<sequence length="113" mass="12842">MLTVLLLLISNVFMTYAWYGHLRDKNSPLIVAILVSWGVAFFEYCFQVPANRIGHGQFTAPQLKIIQEVITLLVFAVFSATVLREPLRWNDYLGFALILAAVFCVFVLRPLAH</sequence>
<keyword evidence="1" id="KW-0812">Transmembrane</keyword>
<reference evidence="2" key="1">
    <citation type="journal article" date="2020" name="mSystems">
        <title>Genome- and Community-Level Interaction Insights into Carbon Utilization and Element Cycling Functions of Hydrothermarchaeota in Hydrothermal Sediment.</title>
        <authorList>
            <person name="Zhou Z."/>
            <person name="Liu Y."/>
            <person name="Xu W."/>
            <person name="Pan J."/>
            <person name="Luo Z.H."/>
            <person name="Li M."/>
        </authorList>
    </citation>
    <scope>NUCLEOTIDE SEQUENCE [LARGE SCALE GENOMIC DNA]</scope>
    <source>
        <strain evidence="2">SpSt-508</strain>
    </source>
</reference>
<feature type="transmembrane region" description="Helical" evidence="1">
    <location>
        <begin position="89"/>
        <end position="108"/>
    </location>
</feature>
<keyword evidence="1" id="KW-0472">Membrane</keyword>
<dbReference type="InterPro" id="IPR007437">
    <property type="entry name" value="DUF486"/>
</dbReference>
<evidence type="ECO:0008006" key="3">
    <source>
        <dbReference type="Google" id="ProtNLM"/>
    </source>
</evidence>
<dbReference type="EMBL" id="DSVQ01000012">
    <property type="protein sequence ID" value="HGT39145.1"/>
    <property type="molecule type" value="Genomic_DNA"/>
</dbReference>